<feature type="domain" description="Sulfatase N-terminal" evidence="2">
    <location>
        <begin position="36"/>
        <end position="319"/>
    </location>
</feature>
<dbReference type="EMBL" id="WSZK01000015">
    <property type="protein sequence ID" value="MWG34433.1"/>
    <property type="molecule type" value="Genomic_DNA"/>
</dbReference>
<dbReference type="Proteomes" id="UP000451471">
    <property type="component" value="Unassembled WGS sequence"/>
</dbReference>
<dbReference type="GO" id="GO:0004065">
    <property type="term" value="F:arylsulfatase activity"/>
    <property type="evidence" value="ECO:0007669"/>
    <property type="project" value="TreeGrafter"/>
</dbReference>
<dbReference type="InterPro" id="IPR017850">
    <property type="entry name" value="Alkaline_phosphatase_core_sf"/>
</dbReference>
<name>A0A6B0GP37_9EURY</name>
<accession>A0A6B0GP37</accession>
<keyword evidence="3" id="KW-0808">Transferase</keyword>
<keyword evidence="4" id="KW-1185">Reference proteome</keyword>
<organism evidence="3 4">
    <name type="scientific">Halomarina oriensis</name>
    <dbReference type="NCBI Taxonomy" id="671145"/>
    <lineage>
        <taxon>Archaea</taxon>
        <taxon>Methanobacteriati</taxon>
        <taxon>Methanobacteriota</taxon>
        <taxon>Stenosarchaea group</taxon>
        <taxon>Halobacteria</taxon>
        <taxon>Halobacteriales</taxon>
        <taxon>Natronomonadaceae</taxon>
        <taxon>Halomarina</taxon>
    </lineage>
</organism>
<comment type="caution">
    <text evidence="3">The sequence shown here is derived from an EMBL/GenBank/DDBJ whole genome shotgun (WGS) entry which is preliminary data.</text>
</comment>
<dbReference type="InterPro" id="IPR000917">
    <property type="entry name" value="Sulfatase_N"/>
</dbReference>
<dbReference type="PANTHER" id="PTHR42693">
    <property type="entry name" value="ARYLSULFATASE FAMILY MEMBER"/>
    <property type="match status" value="1"/>
</dbReference>
<dbReference type="InterPro" id="IPR050738">
    <property type="entry name" value="Sulfatase"/>
</dbReference>
<dbReference type="RefSeq" id="WP_158204116.1">
    <property type="nucleotide sequence ID" value="NZ_WSZK01000015.1"/>
</dbReference>
<dbReference type="GO" id="GO:0016740">
    <property type="term" value="F:transferase activity"/>
    <property type="evidence" value="ECO:0007669"/>
    <property type="project" value="UniProtKB-KW"/>
</dbReference>
<sequence>MTPIRNPNNVLVLTVDCLRADISQTMQWDSFLEPFDTIEFTDCIATGSGTSTSFPGILTSTYPLEFDGYGSVGSDRTTLAGLFSSNGFATGGFHSNPLIGEDFGYGDGFDEFYDSVGGKRRLNSVLRRALPKPLHEFIKKAYFKSTDYNDLPYERANEVNIRAEQWIRSADSPWFCWIHYMEPHHPYKPPADYTDVDEAVQNDLWMRMNEDPESITDEEVDVLRSLYEAEIEYLSTQLTNLVDSLSEDGLLDDTLIVVLADHGEEFRDHGGLAHRPVLYEELVHVPLLFSGDVVEADRTDERLVSTLDVATTVAHASGISPADSYRGADLLSVDEQPRERCFSELSHTSGGGGEVVEDQLKVSCRTVEWSFIHDRQQGDDFLFNRQTDFREQNDVSSDHPAVVEEFRDEVLAHLDVVLSGASNRREEVGEEVEDRLRELGYR</sequence>
<dbReference type="CDD" id="cd16148">
    <property type="entry name" value="sulfatase_like"/>
    <property type="match status" value="1"/>
</dbReference>
<gene>
    <name evidence="3" type="ORF">GQS65_08010</name>
</gene>
<dbReference type="Gene3D" id="3.40.720.10">
    <property type="entry name" value="Alkaline Phosphatase, subunit A"/>
    <property type="match status" value="1"/>
</dbReference>
<dbReference type="SUPFAM" id="SSF53649">
    <property type="entry name" value="Alkaline phosphatase-like"/>
    <property type="match status" value="1"/>
</dbReference>
<evidence type="ECO:0000313" key="4">
    <source>
        <dbReference type="Proteomes" id="UP000451471"/>
    </source>
</evidence>
<dbReference type="Pfam" id="PF00884">
    <property type="entry name" value="Sulfatase"/>
    <property type="match status" value="1"/>
</dbReference>
<keyword evidence="3" id="KW-0378">Hydrolase</keyword>
<dbReference type="PANTHER" id="PTHR42693:SF33">
    <property type="entry name" value="ARYLSULFATASE"/>
    <property type="match status" value="1"/>
</dbReference>
<evidence type="ECO:0000259" key="2">
    <source>
        <dbReference type="Pfam" id="PF00884"/>
    </source>
</evidence>
<dbReference type="AlphaFoldDB" id="A0A6B0GP37"/>
<proteinExistence type="inferred from homology"/>
<evidence type="ECO:0000313" key="3">
    <source>
        <dbReference type="EMBL" id="MWG34433.1"/>
    </source>
</evidence>
<reference evidence="3 4" key="1">
    <citation type="submission" date="2019-12" db="EMBL/GenBank/DDBJ databases">
        <title>Halocatena pleomorpha gen. nov. sp. nov., an extremely halophilic archaeon of family Halobacteriaceae isolated from saltpan soil.</title>
        <authorList>
            <person name="Pal Y."/>
            <person name="Verma A."/>
            <person name="Krishnamurthi S."/>
            <person name="Kumar P."/>
        </authorList>
    </citation>
    <scope>NUCLEOTIDE SEQUENCE [LARGE SCALE GENOMIC DNA]</scope>
    <source>
        <strain evidence="3 4">JCM 16495</strain>
    </source>
</reference>
<comment type="similarity">
    <text evidence="1">Belongs to the sulfatase family.</text>
</comment>
<evidence type="ECO:0000256" key="1">
    <source>
        <dbReference type="ARBA" id="ARBA00008779"/>
    </source>
</evidence>
<dbReference type="OrthoDB" id="3164at2157"/>
<protein>
    <submittedName>
        <fullName evidence="3">Sulfatase-like hydrolase/transferase</fullName>
    </submittedName>
</protein>